<dbReference type="GO" id="GO:0003691">
    <property type="term" value="F:double-stranded telomeric DNA binding"/>
    <property type="evidence" value="ECO:0007669"/>
    <property type="project" value="TreeGrafter"/>
</dbReference>
<dbReference type="PANTHER" id="PTHR18867">
    <property type="entry name" value="RAD50"/>
    <property type="match status" value="1"/>
</dbReference>
<dbReference type="GO" id="GO:0046872">
    <property type="term" value="F:metal ion binding"/>
    <property type="evidence" value="ECO:0007669"/>
    <property type="project" value="UniProtKB-UniRule"/>
</dbReference>
<evidence type="ECO:0000256" key="7">
    <source>
        <dbReference type="ARBA" id="ARBA00022741"/>
    </source>
</evidence>
<evidence type="ECO:0000256" key="12">
    <source>
        <dbReference type="ARBA" id="ARBA00022842"/>
    </source>
</evidence>
<comment type="similarity">
    <text evidence="4">Belongs to the SMC family. RAD50 subfamily.</text>
</comment>
<evidence type="ECO:0000256" key="3">
    <source>
        <dbReference type="ARBA" id="ARBA00004286"/>
    </source>
</evidence>
<accession>A0AAE0XTX2</accession>
<feature type="binding site" evidence="18">
    <location>
        <position position="691"/>
    </location>
    <ligand>
        <name>Zn(2+)</name>
        <dbReference type="ChEBI" id="CHEBI:29105"/>
    </ligand>
</feature>
<dbReference type="GO" id="GO:0005524">
    <property type="term" value="F:ATP binding"/>
    <property type="evidence" value="ECO:0007669"/>
    <property type="project" value="UniProtKB-KW"/>
</dbReference>
<reference evidence="22" key="1">
    <citation type="journal article" date="2023" name="G3 (Bethesda)">
        <title>A reference genome for the long-term kleptoplast-retaining sea slug Elysia crispata morphotype clarki.</title>
        <authorList>
            <person name="Eastman K.E."/>
            <person name="Pendleton A.L."/>
            <person name="Shaikh M.A."/>
            <person name="Suttiyut T."/>
            <person name="Ogas R."/>
            <person name="Tomko P."/>
            <person name="Gavelis G."/>
            <person name="Widhalm J.R."/>
            <person name="Wisecaver J.H."/>
        </authorList>
    </citation>
    <scope>NUCLEOTIDE SEQUENCE</scope>
    <source>
        <strain evidence="22">ECLA1</strain>
    </source>
</reference>
<keyword evidence="16" id="KW-0469">Meiosis</keyword>
<keyword evidence="15" id="KW-0539">Nucleus</keyword>
<dbReference type="PANTHER" id="PTHR18867:SF12">
    <property type="entry name" value="DNA REPAIR PROTEIN RAD50"/>
    <property type="match status" value="1"/>
</dbReference>
<dbReference type="SUPFAM" id="SSF52540">
    <property type="entry name" value="P-loop containing nucleoside triphosphate hydrolases"/>
    <property type="match status" value="1"/>
</dbReference>
<dbReference type="Pfam" id="PF04423">
    <property type="entry name" value="Rad50_zn_hook"/>
    <property type="match status" value="1"/>
</dbReference>
<dbReference type="GO" id="GO:0000794">
    <property type="term" value="C:condensed nuclear chromosome"/>
    <property type="evidence" value="ECO:0007669"/>
    <property type="project" value="TreeGrafter"/>
</dbReference>
<feature type="coiled-coil region" evidence="19">
    <location>
        <begin position="220"/>
        <end position="363"/>
    </location>
</feature>
<comment type="subcellular location">
    <subcellularLocation>
        <location evidence="3">Chromosome</location>
    </subcellularLocation>
    <subcellularLocation>
        <location evidence="2">Nucleus</location>
    </subcellularLocation>
</comment>
<protein>
    <recommendedName>
        <fullName evidence="21">Zinc-hook domain-containing protein</fullName>
    </recommendedName>
</protein>
<sequence>MSTIKQLGILGIRSFGPDSSDVQQVKFFKPLTLILGPNGTGKTTIIECLKYAATGDMPPGSKGASGGNFVHDPKLAKEREIKAQVKLMIQDVTGATCVVERSMVAKVRDGKGEKSKMQTLDGVLTRKNPEGEKQSITSRCADLNREMIGAMGVSKAVLENVIFCHQEDSNWPLSEGKALKEKFDAIFASTRYTKVLDEIKKLKQSQDADIREGKKELEYLKQHKMKAQQLSGDLEELQAKLAASVDGVEKINTELKPIKAKLEELNIRYNEIYKIQSSRDKCSSEKEHLKKAIQELKDNIQEEFEGTTAELEKELKNFSHEVQNKKDEHEKCKKKQDQLAADLGKLEKEKSKLFVEIGKLQNEADLCETNVKKRDTKILQLAELYDFEEFSSDSQIDENMYRTFFERIKQKLTEMMEAAKERKIKFEEKEQKLQAKIDDLKANKTKLEHSEKIKKETIAKNNAELKDLKEKLIHMAGSADRLSSVIADLKRAEKELVSTESSLKIEDVQREVQSLEGKRKNLDRSILELSSEMIQLHKQSEVQTKLDMLLANQREKEESIKHLKAEHEENIQSLLGPVPLDDLREALSKYISNQSENVKHSNSLLKKLQTNLSTKQVEKTSVSTQLRQREDELRELENKISSVCDSQDIDTELSEVQKNLTQAQEERGCLLGAEHMIKKYIRGLERNNPSCPLCSRGFQQAQEIRELILKLQEQLRKVPANKRKAEEEMETYQQKYDEIMQLKPVKEAAGNIRDRDIPGLKTKLKKSDDEIKSLKKEVESREEECVLMEGDLQTAKSLQPDIVDMDRRRAEVRQLQRDIEDLKASRAGSGGGISDRAMNEVIAEKEEKQLELETLVKSLELRRTRLSNHQNKVHELKSRVQDLQGEKLTIEGELQQRTKLEERKATLTSDNANHHRDIEESLSQIRPIEVNIDKLFTEKEGVTQDKEVMTEKARADVDKVKSDGVGVKNLNTEIKMYRQSSKPSQLERDQQRQAEIGEQQARKEVQQAEITEKLQEYAKQINGHQVRQRELQDILELHRKQAKVAELDEKMAALKDKLGDMNLKNLERDRQNLLASETNLMQQLHNASGRQQGFKDQIRATERELATPMYKDAHQKYSTKIIENKTTEIANTDLQKYYGAMDKAIMMYHKSKMEEINVIIRELWKNTYMGNDIETIEIQSEAEDAAASGTIKSRRTYNYRVVMIKNGIPIDMRGRCSAGQKVLASLIIRLALAETFCVNCGVLALDEPTTNLDRSNIESLAFALVRIIRERSTQRHFQLVVITHDEDFVELLGRSDHADEYIKVSKNHEGLSRLTVEGVDQLHSK</sequence>
<evidence type="ECO:0000256" key="20">
    <source>
        <dbReference type="SAM" id="MobiDB-lite"/>
    </source>
</evidence>
<comment type="caution">
    <text evidence="22">The sequence shown here is derived from an EMBL/GenBank/DDBJ whole genome shotgun (WGS) entry which is preliminary data.</text>
</comment>
<dbReference type="GO" id="GO:0016887">
    <property type="term" value="F:ATP hydrolysis activity"/>
    <property type="evidence" value="ECO:0007669"/>
    <property type="project" value="InterPro"/>
</dbReference>
<dbReference type="Proteomes" id="UP001283361">
    <property type="component" value="Unassembled WGS sequence"/>
</dbReference>
<keyword evidence="10 18" id="KW-0862">Zinc</keyword>
<evidence type="ECO:0000256" key="14">
    <source>
        <dbReference type="ARBA" id="ARBA00023204"/>
    </source>
</evidence>
<evidence type="ECO:0000256" key="19">
    <source>
        <dbReference type="SAM" id="Coils"/>
    </source>
</evidence>
<keyword evidence="9" id="KW-0378">Hydrolase</keyword>
<dbReference type="GO" id="GO:0030870">
    <property type="term" value="C:Mre11 complex"/>
    <property type="evidence" value="ECO:0007669"/>
    <property type="project" value="InterPro"/>
</dbReference>
<dbReference type="GO" id="GO:0070192">
    <property type="term" value="P:chromosome organization involved in meiotic cell cycle"/>
    <property type="evidence" value="ECO:0007669"/>
    <property type="project" value="TreeGrafter"/>
</dbReference>
<dbReference type="Gene3D" id="3.40.50.300">
    <property type="entry name" value="P-loop containing nucleotide triphosphate hydrolases"/>
    <property type="match status" value="2"/>
</dbReference>
<gene>
    <name evidence="22" type="ORF">RRG08_018739</name>
</gene>
<evidence type="ECO:0000256" key="15">
    <source>
        <dbReference type="ARBA" id="ARBA00023242"/>
    </source>
</evidence>
<dbReference type="InterPro" id="IPR038729">
    <property type="entry name" value="Rad50/SbcC_AAA"/>
</dbReference>
<dbReference type="InterPro" id="IPR013134">
    <property type="entry name" value="Zn_hook_RAD50"/>
</dbReference>
<keyword evidence="6 18" id="KW-0479">Metal-binding</keyword>
<dbReference type="NCBIfam" id="TIGR00606">
    <property type="entry name" value="rad50"/>
    <property type="match status" value="1"/>
</dbReference>
<evidence type="ECO:0000313" key="23">
    <source>
        <dbReference type="Proteomes" id="UP001283361"/>
    </source>
</evidence>
<dbReference type="PROSITE" id="PS51131">
    <property type="entry name" value="ZN_HOOK"/>
    <property type="match status" value="1"/>
</dbReference>
<comment type="catalytic activity">
    <reaction evidence="17">
        <text>ATP + H2O = ADP + phosphate + H(+)</text>
        <dbReference type="Rhea" id="RHEA:13065"/>
        <dbReference type="ChEBI" id="CHEBI:15377"/>
        <dbReference type="ChEBI" id="CHEBI:15378"/>
        <dbReference type="ChEBI" id="CHEBI:30616"/>
        <dbReference type="ChEBI" id="CHEBI:43474"/>
        <dbReference type="ChEBI" id="CHEBI:456216"/>
    </reaction>
</comment>
<evidence type="ECO:0000256" key="5">
    <source>
        <dbReference type="ARBA" id="ARBA00022454"/>
    </source>
</evidence>
<feature type="coiled-coil region" evidence="19">
    <location>
        <begin position="505"/>
        <end position="570"/>
    </location>
</feature>
<keyword evidence="5" id="KW-0158">Chromosome</keyword>
<evidence type="ECO:0000256" key="17">
    <source>
        <dbReference type="ARBA" id="ARBA00049360"/>
    </source>
</evidence>
<evidence type="ECO:0000256" key="16">
    <source>
        <dbReference type="ARBA" id="ARBA00023254"/>
    </source>
</evidence>
<evidence type="ECO:0000259" key="21">
    <source>
        <dbReference type="PROSITE" id="PS51131"/>
    </source>
</evidence>
<dbReference type="InterPro" id="IPR004584">
    <property type="entry name" value="Rad50_eukaryotes"/>
</dbReference>
<feature type="domain" description="Zinc-hook" evidence="21">
    <location>
        <begin position="646"/>
        <end position="744"/>
    </location>
</feature>
<evidence type="ECO:0000256" key="2">
    <source>
        <dbReference type="ARBA" id="ARBA00004123"/>
    </source>
</evidence>
<dbReference type="InterPro" id="IPR027417">
    <property type="entry name" value="P-loop_NTPase"/>
</dbReference>
<name>A0AAE0XTX2_9GAST</name>
<evidence type="ECO:0000256" key="8">
    <source>
        <dbReference type="ARBA" id="ARBA00022763"/>
    </source>
</evidence>
<feature type="coiled-coil region" evidence="19">
    <location>
        <begin position="708"/>
        <end position="910"/>
    </location>
</feature>
<feature type="coiled-coil region" evidence="19">
    <location>
        <begin position="619"/>
        <end position="666"/>
    </location>
</feature>
<proteinExistence type="inferred from homology"/>
<evidence type="ECO:0000313" key="22">
    <source>
        <dbReference type="EMBL" id="KAK3711258.1"/>
    </source>
</evidence>
<dbReference type="GO" id="GO:0051880">
    <property type="term" value="F:G-quadruplex DNA binding"/>
    <property type="evidence" value="ECO:0007669"/>
    <property type="project" value="TreeGrafter"/>
</dbReference>
<feature type="coiled-coil region" evidence="19">
    <location>
        <begin position="409"/>
        <end position="450"/>
    </location>
</feature>
<organism evidence="22 23">
    <name type="scientific">Elysia crispata</name>
    <name type="common">lettuce slug</name>
    <dbReference type="NCBI Taxonomy" id="231223"/>
    <lineage>
        <taxon>Eukaryota</taxon>
        <taxon>Metazoa</taxon>
        <taxon>Spiralia</taxon>
        <taxon>Lophotrochozoa</taxon>
        <taxon>Mollusca</taxon>
        <taxon>Gastropoda</taxon>
        <taxon>Heterobranchia</taxon>
        <taxon>Euthyneura</taxon>
        <taxon>Panpulmonata</taxon>
        <taxon>Sacoglossa</taxon>
        <taxon>Placobranchoidea</taxon>
        <taxon>Plakobranchidae</taxon>
        <taxon>Elysia</taxon>
    </lineage>
</organism>
<evidence type="ECO:0000256" key="4">
    <source>
        <dbReference type="ARBA" id="ARBA00009439"/>
    </source>
</evidence>
<evidence type="ECO:0000256" key="9">
    <source>
        <dbReference type="ARBA" id="ARBA00022801"/>
    </source>
</evidence>
<dbReference type="EMBL" id="JAWDGP010007620">
    <property type="protein sequence ID" value="KAK3711258.1"/>
    <property type="molecule type" value="Genomic_DNA"/>
</dbReference>
<keyword evidence="23" id="KW-1185">Reference proteome</keyword>
<evidence type="ECO:0000256" key="18">
    <source>
        <dbReference type="PROSITE-ProRule" id="PRU00471"/>
    </source>
</evidence>
<keyword evidence="7" id="KW-0547">Nucleotide-binding</keyword>
<evidence type="ECO:0000256" key="6">
    <source>
        <dbReference type="ARBA" id="ARBA00022723"/>
    </source>
</evidence>
<keyword evidence="14" id="KW-0234">DNA repair</keyword>
<keyword evidence="13 19" id="KW-0175">Coiled coil</keyword>
<dbReference type="GO" id="GO:0006302">
    <property type="term" value="P:double-strand break repair"/>
    <property type="evidence" value="ECO:0007669"/>
    <property type="project" value="InterPro"/>
</dbReference>
<keyword evidence="11" id="KW-0067">ATP-binding</keyword>
<keyword evidence="12" id="KW-0460">Magnesium</keyword>
<dbReference type="GO" id="GO:0007004">
    <property type="term" value="P:telomere maintenance via telomerase"/>
    <property type="evidence" value="ECO:0007669"/>
    <property type="project" value="TreeGrafter"/>
</dbReference>
<evidence type="ECO:0000256" key="10">
    <source>
        <dbReference type="ARBA" id="ARBA00022833"/>
    </source>
</evidence>
<comment type="cofactor">
    <cofactor evidence="1">
        <name>Zn(2+)</name>
        <dbReference type="ChEBI" id="CHEBI:29105"/>
    </cofactor>
</comment>
<feature type="region of interest" description="Disordered" evidence="20">
    <location>
        <begin position="978"/>
        <end position="1000"/>
    </location>
</feature>
<evidence type="ECO:0000256" key="1">
    <source>
        <dbReference type="ARBA" id="ARBA00001947"/>
    </source>
</evidence>
<feature type="binding site" evidence="18">
    <location>
        <position position="694"/>
    </location>
    <ligand>
        <name>Zn(2+)</name>
        <dbReference type="ChEBI" id="CHEBI:29105"/>
    </ligand>
</feature>
<evidence type="ECO:0000256" key="13">
    <source>
        <dbReference type="ARBA" id="ARBA00023054"/>
    </source>
</evidence>
<dbReference type="Pfam" id="PF13476">
    <property type="entry name" value="AAA_23"/>
    <property type="match status" value="1"/>
</dbReference>
<feature type="coiled-coil region" evidence="19">
    <location>
        <begin position="1037"/>
        <end position="1083"/>
    </location>
</feature>
<dbReference type="GO" id="GO:0000722">
    <property type="term" value="P:telomere maintenance via recombination"/>
    <property type="evidence" value="ECO:0007669"/>
    <property type="project" value="TreeGrafter"/>
</dbReference>
<keyword evidence="8" id="KW-0227">DNA damage</keyword>
<dbReference type="FunFam" id="3.40.50.300:FF:000947">
    <property type="entry name" value="DNA repair protein RAD50"/>
    <property type="match status" value="1"/>
</dbReference>
<evidence type="ECO:0000256" key="11">
    <source>
        <dbReference type="ARBA" id="ARBA00022840"/>
    </source>
</evidence>
<dbReference type="GO" id="GO:0043047">
    <property type="term" value="F:single-stranded telomeric DNA binding"/>
    <property type="evidence" value="ECO:0007669"/>
    <property type="project" value="TreeGrafter"/>
</dbReference>